<accession>F5J351</accession>
<dbReference type="GO" id="GO:0042279">
    <property type="term" value="F:nitrite reductase (cytochrome, ammonia-forming) activity"/>
    <property type="evidence" value="ECO:0007669"/>
    <property type="project" value="InterPro"/>
</dbReference>
<keyword evidence="3" id="KW-1185">Reference proteome</keyword>
<keyword evidence="1" id="KW-1133">Transmembrane helix</keyword>
<evidence type="ECO:0000256" key="1">
    <source>
        <dbReference type="SAM" id="Phobius"/>
    </source>
</evidence>
<gene>
    <name evidence="2" type="ORF">HMPREF9455_03768</name>
</gene>
<dbReference type="InterPro" id="IPR036280">
    <property type="entry name" value="Multihaem_cyt_sf"/>
</dbReference>
<dbReference type="eggNOG" id="COG3303">
    <property type="taxonomic scope" value="Bacteria"/>
</dbReference>
<dbReference type="Gene3D" id="1.10.1130.10">
    <property type="entry name" value="Flavocytochrome C3, Chain A"/>
    <property type="match status" value="1"/>
</dbReference>
<dbReference type="STRING" id="742766.HMPREF9455_03768"/>
<dbReference type="GO" id="GO:0042597">
    <property type="term" value="C:periplasmic space"/>
    <property type="evidence" value="ECO:0007669"/>
    <property type="project" value="InterPro"/>
</dbReference>
<keyword evidence="1" id="KW-0472">Membrane</keyword>
<dbReference type="AlphaFoldDB" id="F5J351"/>
<evidence type="ECO:0000313" key="2">
    <source>
        <dbReference type="EMBL" id="EGJ99895.1"/>
    </source>
</evidence>
<dbReference type="Pfam" id="PF02335">
    <property type="entry name" value="Cytochrom_C552"/>
    <property type="match status" value="1"/>
</dbReference>
<evidence type="ECO:0000313" key="3">
    <source>
        <dbReference type="Proteomes" id="UP000004913"/>
    </source>
</evidence>
<dbReference type="Proteomes" id="UP000004913">
    <property type="component" value="Unassembled WGS sequence"/>
</dbReference>
<comment type="caution">
    <text evidence="2">The sequence shown here is derived from an EMBL/GenBank/DDBJ whole genome shotgun (WGS) entry which is preliminary data.</text>
</comment>
<reference evidence="2 3" key="1">
    <citation type="submission" date="2011-04" db="EMBL/GenBank/DDBJ databases">
        <title>The Genome Sequence of Dysgonomonas gadei ATCC BAA-286.</title>
        <authorList>
            <consortium name="The Broad Institute Genome Sequencing Platform"/>
            <person name="Earl A."/>
            <person name="Ward D."/>
            <person name="Feldgarden M."/>
            <person name="Gevers D."/>
            <person name="Pudlo N."/>
            <person name="Martens E."/>
            <person name="Allen-Vercoe E."/>
            <person name="Young S.K."/>
            <person name="Zeng Q."/>
            <person name="Gargeya S."/>
            <person name="Fitzgerald M."/>
            <person name="Haas B."/>
            <person name="Abouelleil A."/>
            <person name="Alvarado L."/>
            <person name="Arachchi H.M."/>
            <person name="Berlin A."/>
            <person name="Brown A."/>
            <person name="Chapman S.B."/>
            <person name="Chen Z."/>
            <person name="Dunbar C."/>
            <person name="Freedman E."/>
            <person name="Gearin G."/>
            <person name="Gellesch M."/>
            <person name="Goldberg J."/>
            <person name="Griggs A."/>
            <person name="Gujja S."/>
            <person name="Heiman D."/>
            <person name="Howarth C."/>
            <person name="Larson L."/>
            <person name="Lui A."/>
            <person name="MacDonald P.J.P."/>
            <person name="Mehta T."/>
            <person name="Montmayeur A."/>
            <person name="Murphy C."/>
            <person name="Neiman D."/>
            <person name="Pearson M."/>
            <person name="Priest M."/>
            <person name="Roberts A."/>
            <person name="Saif S."/>
            <person name="Shea T."/>
            <person name="Shenoy N."/>
            <person name="Sisk P."/>
            <person name="Stolte C."/>
            <person name="Sykes S."/>
            <person name="Yandava C."/>
            <person name="Wortman J."/>
            <person name="Nusbaum C."/>
            <person name="Birren B."/>
        </authorList>
    </citation>
    <scope>NUCLEOTIDE SEQUENCE [LARGE SCALE GENOMIC DNA]</scope>
    <source>
        <strain evidence="2 3">ATCC BAA-286</strain>
    </source>
</reference>
<feature type="transmembrane region" description="Helical" evidence="1">
    <location>
        <begin position="14"/>
        <end position="35"/>
    </location>
</feature>
<protein>
    <submittedName>
        <fullName evidence="2">Uncharacterized protein</fullName>
    </submittedName>
</protein>
<organism evidence="2 3">
    <name type="scientific">Dysgonomonas gadei ATCC BAA-286</name>
    <dbReference type="NCBI Taxonomy" id="742766"/>
    <lineage>
        <taxon>Bacteria</taxon>
        <taxon>Pseudomonadati</taxon>
        <taxon>Bacteroidota</taxon>
        <taxon>Bacteroidia</taxon>
        <taxon>Bacteroidales</taxon>
        <taxon>Dysgonomonadaceae</taxon>
        <taxon>Dysgonomonas</taxon>
    </lineage>
</organism>
<dbReference type="SUPFAM" id="SSF48695">
    <property type="entry name" value="Multiheme cytochromes"/>
    <property type="match status" value="1"/>
</dbReference>
<name>F5J351_9BACT</name>
<dbReference type="InterPro" id="IPR003321">
    <property type="entry name" value="Cyt_c552"/>
</dbReference>
<dbReference type="HOGENOM" id="CLU_2117150_0_0_10"/>
<proteinExistence type="predicted"/>
<keyword evidence="1" id="KW-0812">Transmembrane</keyword>
<dbReference type="EMBL" id="ADLV01000049">
    <property type="protein sequence ID" value="EGJ99895.1"/>
    <property type="molecule type" value="Genomic_DNA"/>
</dbReference>
<sequence>MFKKLAEAIKRKPIIGWGIFAVVMVGVFALGILAASITERRAEIATLYNNKKIEITGINPHNEEWGINYPREYNTWKKTADMDFKSKHLGNMPEDVLESRPEMVVLWGRIRFFA</sequence>